<dbReference type="SUPFAM" id="SSF63393">
    <property type="entry name" value="RNA polymerase subunits"/>
    <property type="match status" value="1"/>
</dbReference>
<dbReference type="InterPro" id="IPR022800">
    <property type="entry name" value="Spt4/RpoE2_Znf"/>
</dbReference>
<keyword evidence="2" id="KW-0805">Transcription regulation</keyword>
<evidence type="ECO:0000256" key="2">
    <source>
        <dbReference type="HAMAP-Rule" id="MF_00949"/>
    </source>
</evidence>
<dbReference type="EMBL" id="JFZT01000048">
    <property type="protein sequence ID" value="EZQ03115.1"/>
    <property type="molecule type" value="Genomic_DNA"/>
</dbReference>
<comment type="subunit">
    <text evidence="2">Heterodimer composed of Spt4 and Spt5.</text>
</comment>
<dbReference type="Proteomes" id="UP000024332">
    <property type="component" value="Unassembled WGS sequence"/>
</dbReference>
<feature type="binding site" evidence="2">
    <location>
        <position position="13"/>
    </location>
    <ligand>
        <name>Zn(2+)</name>
        <dbReference type="ChEBI" id="CHEBI:29105"/>
    </ligand>
</feature>
<dbReference type="HAMAP" id="MF_00949">
    <property type="entry name" value="Spt4_arch"/>
    <property type="match status" value="1"/>
</dbReference>
<feature type="binding site" evidence="2">
    <location>
        <position position="10"/>
    </location>
    <ligand>
        <name>Zn(2+)</name>
        <dbReference type="ChEBI" id="CHEBI:29105"/>
    </ligand>
</feature>
<dbReference type="GO" id="GO:0006355">
    <property type="term" value="P:regulation of DNA-templated transcription"/>
    <property type="evidence" value="ECO:0007669"/>
    <property type="project" value="UniProtKB-UniRule"/>
</dbReference>
<evidence type="ECO:0000256" key="1">
    <source>
        <dbReference type="ARBA" id="ARBA00023163"/>
    </source>
</evidence>
<accession>A0A031LMK4</accession>
<keyword evidence="2" id="KW-0479">Metal-binding</keyword>
<dbReference type="STRING" id="1160895.CM19_09805"/>
<dbReference type="InterPro" id="IPR029040">
    <property type="entry name" value="RPABC4/Spt4"/>
</dbReference>
<comment type="function">
    <text evidence="2">Stimulates transcription elongation.</text>
</comment>
<feature type="domain" description="Spt4/RpoE2 zinc finger" evidence="3">
    <location>
        <begin position="7"/>
        <end position="66"/>
    </location>
</feature>
<comment type="similarity">
    <text evidence="2">Belongs to the archaeal Spt4 family.</text>
</comment>
<dbReference type="SMART" id="SM01389">
    <property type="entry name" value="Spt4"/>
    <property type="match status" value="1"/>
</dbReference>
<feature type="binding site" evidence="2">
    <location>
        <position position="24"/>
    </location>
    <ligand>
        <name>Zn(2+)</name>
        <dbReference type="ChEBI" id="CHEBI:29105"/>
    </ligand>
</feature>
<evidence type="ECO:0000313" key="4">
    <source>
        <dbReference type="EMBL" id="EZQ03115.1"/>
    </source>
</evidence>
<dbReference type="OrthoDB" id="275101at2157"/>
<evidence type="ECO:0000313" key="5">
    <source>
        <dbReference type="Proteomes" id="UP000024332"/>
    </source>
</evidence>
<dbReference type="AlphaFoldDB" id="A0A031LMK4"/>
<keyword evidence="2" id="KW-0862">Zinc</keyword>
<proteinExistence type="inferred from homology"/>
<reference evidence="4 5" key="1">
    <citation type="submission" date="2014-03" db="EMBL/GenBank/DDBJ databases">
        <title>Draft genome sequence of the novel thermoacidophilic archaea Acidianus copahuensis ALE1 strain, isolated from Copahue volcanic area in Neuquen Argentina.</title>
        <authorList>
            <person name="Urbieta M.S."/>
            <person name="Rascovan N."/>
            <person name="Castro C."/>
            <person name="Revale S."/>
            <person name="Giaveno M.A."/>
            <person name="Vazquez M.P."/>
            <person name="Donati E.R."/>
        </authorList>
    </citation>
    <scope>NUCLEOTIDE SEQUENCE [LARGE SCALE GENOMIC DNA]</scope>
    <source>
        <strain evidence="4 5">ALE1</strain>
    </source>
</reference>
<dbReference type="GO" id="GO:0003677">
    <property type="term" value="F:DNA binding"/>
    <property type="evidence" value="ECO:0007669"/>
    <property type="project" value="UniProtKB-KW"/>
</dbReference>
<comment type="caution">
    <text evidence="4">The sequence shown here is derived from an EMBL/GenBank/DDBJ whole genome shotgun (WGS) entry which is preliminary data.</text>
</comment>
<dbReference type="Pfam" id="PF06093">
    <property type="entry name" value="Spt4"/>
    <property type="match status" value="1"/>
</dbReference>
<keyword evidence="1 2" id="KW-0804">Transcription</keyword>
<gene>
    <name evidence="2" type="primary">spt4</name>
    <name evidence="4" type="ORF">CM19_09805</name>
</gene>
<keyword evidence="5" id="KW-1185">Reference proteome</keyword>
<name>A0A031LMK4_9CREN</name>
<dbReference type="InterPro" id="IPR038589">
    <property type="entry name" value="Spt4_dom_sf"/>
</dbReference>
<feature type="binding site" evidence="2">
    <location>
        <position position="27"/>
    </location>
    <ligand>
        <name>Zn(2+)</name>
        <dbReference type="ChEBI" id="CHEBI:29105"/>
    </ligand>
</feature>
<keyword evidence="4" id="KW-0238">DNA-binding</keyword>
<dbReference type="InterPro" id="IPR007178">
    <property type="entry name" value="Spt4_arch"/>
</dbReference>
<evidence type="ECO:0000259" key="3">
    <source>
        <dbReference type="SMART" id="SM01389"/>
    </source>
</evidence>
<dbReference type="Gene3D" id="2.20.28.90">
    <property type="match status" value="1"/>
</dbReference>
<dbReference type="GO" id="GO:0008270">
    <property type="term" value="F:zinc ion binding"/>
    <property type="evidence" value="ECO:0007669"/>
    <property type="project" value="UniProtKB-UniRule"/>
</dbReference>
<dbReference type="NCBIfam" id="NF041664">
    <property type="entry name" value="RNAP_arch_Epp"/>
    <property type="match status" value="1"/>
</dbReference>
<dbReference type="PANTHER" id="PTHR40704">
    <property type="entry name" value="TRANSCRIPTION ELONGATION FACTOR SPT4"/>
    <property type="match status" value="1"/>
</dbReference>
<dbReference type="PANTHER" id="PTHR40704:SF1">
    <property type="entry name" value="TRANSCRIPTION ELONGATION FACTOR SPT4"/>
    <property type="match status" value="1"/>
</dbReference>
<dbReference type="RefSeq" id="WP_048100276.1">
    <property type="nucleotide sequence ID" value="NZ_JFZT01000048.1"/>
</dbReference>
<sequence length="66" mass="7301">MPSSSVFKACKNCKALVPLEQDICPVCGGNSFAKDWDGMIIIVSEKSELANLIEAKKPWRYAINLK</sequence>
<protein>
    <recommendedName>
        <fullName evidence="2">Transcription elongation factor Spt4</fullName>
    </recommendedName>
</protein>
<organism evidence="4 5">
    <name type="scientific">Candidatus Acidianus copahuensis</name>
    <dbReference type="NCBI Taxonomy" id="1160895"/>
    <lineage>
        <taxon>Archaea</taxon>
        <taxon>Thermoproteota</taxon>
        <taxon>Thermoprotei</taxon>
        <taxon>Sulfolobales</taxon>
        <taxon>Sulfolobaceae</taxon>
        <taxon>Acidianus</taxon>
    </lineage>
</organism>